<organism evidence="1 2">
    <name type="scientific">Cohnella cholangitidis</name>
    <dbReference type="NCBI Taxonomy" id="2598458"/>
    <lineage>
        <taxon>Bacteria</taxon>
        <taxon>Bacillati</taxon>
        <taxon>Bacillota</taxon>
        <taxon>Bacilli</taxon>
        <taxon>Bacillales</taxon>
        <taxon>Paenibacillaceae</taxon>
        <taxon>Cohnella</taxon>
    </lineage>
</organism>
<evidence type="ECO:0000313" key="1">
    <source>
        <dbReference type="EMBL" id="QMV39919.1"/>
    </source>
</evidence>
<keyword evidence="2" id="KW-1185">Reference proteome</keyword>
<dbReference type="AlphaFoldDB" id="A0A7G5BSI5"/>
<sequence length="84" mass="9798">MLNRNRRPELNLESKIEVLRSLEVYGYQIAYLILQDENLAIDATKAGLIEVGLNDDIYQESPERQRAFFKKTIIKKSIELHYAS</sequence>
<accession>A0A7G5BSI5</accession>
<reference evidence="1 2" key="1">
    <citation type="submission" date="2019-07" db="EMBL/GenBank/DDBJ databases">
        <authorList>
            <person name="Kim J.K."/>
            <person name="Cheong H.-M."/>
            <person name="Choi Y."/>
            <person name="Hwang K.J."/>
            <person name="Lee S."/>
            <person name="Choi C."/>
        </authorList>
    </citation>
    <scope>NUCLEOTIDE SEQUENCE [LARGE SCALE GENOMIC DNA]</scope>
    <source>
        <strain evidence="1 2">KS 22</strain>
    </source>
</reference>
<dbReference type="Proteomes" id="UP000515679">
    <property type="component" value="Chromosome"/>
</dbReference>
<evidence type="ECO:0000313" key="2">
    <source>
        <dbReference type="Proteomes" id="UP000515679"/>
    </source>
</evidence>
<dbReference type="KEGG" id="cchl:FPL14_00880"/>
<proteinExistence type="predicted"/>
<protein>
    <submittedName>
        <fullName evidence="1">Uncharacterized protein</fullName>
    </submittedName>
</protein>
<dbReference type="EMBL" id="CP041969">
    <property type="protein sequence ID" value="QMV39919.1"/>
    <property type="molecule type" value="Genomic_DNA"/>
</dbReference>
<name>A0A7G5BSI5_9BACL</name>
<gene>
    <name evidence="1" type="ORF">FPL14_00880</name>
</gene>
<dbReference type="RefSeq" id="WP_182301250.1">
    <property type="nucleotide sequence ID" value="NZ_CP041969.1"/>
</dbReference>